<organism evidence="1 2">
    <name type="scientific">Pluteus cervinus</name>
    <dbReference type="NCBI Taxonomy" id="181527"/>
    <lineage>
        <taxon>Eukaryota</taxon>
        <taxon>Fungi</taxon>
        <taxon>Dikarya</taxon>
        <taxon>Basidiomycota</taxon>
        <taxon>Agaricomycotina</taxon>
        <taxon>Agaricomycetes</taxon>
        <taxon>Agaricomycetidae</taxon>
        <taxon>Agaricales</taxon>
        <taxon>Pluteineae</taxon>
        <taxon>Pluteaceae</taxon>
        <taxon>Pluteus</taxon>
    </lineage>
</organism>
<evidence type="ECO:0000313" key="2">
    <source>
        <dbReference type="Proteomes" id="UP000308600"/>
    </source>
</evidence>
<evidence type="ECO:0000313" key="1">
    <source>
        <dbReference type="EMBL" id="TFK63164.1"/>
    </source>
</evidence>
<keyword evidence="2" id="KW-1185">Reference proteome</keyword>
<proteinExistence type="predicted"/>
<sequence>MPSTASSNSTSSPQHGRNNLDVDPTVPASSSPGNTGSCSSGSSVTRSGTTSRASIEINQHQITDSSPNSSPLLSHVDKNWTEACLDLVTYSPGQSLCCKTDPAHRLDNSKVISIGSTEDVFSLRLRGRLLAVAKERLIELPTTKDNIRRSQSLPACTSMAPPDCISRVASPLTQISDFKEDSHRRKRTLCSIVDVIEPQPKRLKLTHSSEKFHAYKPASLRRAESLKAPSGSDFAYAPTAPASPLLPVEENDGNERALRRRIRCQDEDPMGPVPIIAPPADYIASLPLSPASESKVRLRRLMEREDHSRTSDGLGSSYSQQDNALSSTRSWERRLGIGKLTRKEILLWILEVLPVYMRKEHTSALASQSSTPNSESASVSAASPCTFTRSQSSSSSSSNATNPPRNIPDLVDQLSSSPETRFHAVYMFLRYCFVIIGQNDCDTANIPGSKSTKKYKGMDREVLLEDGQKLLLWDIALGCLALSVKYHRDVLPPLSPVFAYEFQGLSPAKLTQRDLEFSQRSVFAAMSYTLGLTPQNYLDELWDALPALRELLNYSRGWDCVQRETWCLLYEALIEPDVLRYPISLLTAAALIHGLTVALVARYEHEDEWYNGVLCRRSKNYAKHISNQEKARHRKAQEEAEAVIQDIQAALHITNSQLGECRRWLASLRAD</sequence>
<accession>A0ACD3ACN9</accession>
<dbReference type="EMBL" id="ML208536">
    <property type="protein sequence ID" value="TFK63164.1"/>
    <property type="molecule type" value="Genomic_DNA"/>
</dbReference>
<name>A0ACD3ACN9_9AGAR</name>
<dbReference type="Proteomes" id="UP000308600">
    <property type="component" value="Unassembled WGS sequence"/>
</dbReference>
<reference evidence="1 2" key="1">
    <citation type="journal article" date="2019" name="Nat. Ecol. Evol.">
        <title>Megaphylogeny resolves global patterns of mushroom evolution.</title>
        <authorList>
            <person name="Varga T."/>
            <person name="Krizsan K."/>
            <person name="Foldi C."/>
            <person name="Dima B."/>
            <person name="Sanchez-Garcia M."/>
            <person name="Sanchez-Ramirez S."/>
            <person name="Szollosi G.J."/>
            <person name="Szarkandi J.G."/>
            <person name="Papp V."/>
            <person name="Albert L."/>
            <person name="Andreopoulos W."/>
            <person name="Angelini C."/>
            <person name="Antonin V."/>
            <person name="Barry K.W."/>
            <person name="Bougher N.L."/>
            <person name="Buchanan P."/>
            <person name="Buyck B."/>
            <person name="Bense V."/>
            <person name="Catcheside P."/>
            <person name="Chovatia M."/>
            <person name="Cooper J."/>
            <person name="Damon W."/>
            <person name="Desjardin D."/>
            <person name="Finy P."/>
            <person name="Geml J."/>
            <person name="Haridas S."/>
            <person name="Hughes K."/>
            <person name="Justo A."/>
            <person name="Karasinski D."/>
            <person name="Kautmanova I."/>
            <person name="Kiss B."/>
            <person name="Kocsube S."/>
            <person name="Kotiranta H."/>
            <person name="LaButti K.M."/>
            <person name="Lechner B.E."/>
            <person name="Liimatainen K."/>
            <person name="Lipzen A."/>
            <person name="Lukacs Z."/>
            <person name="Mihaltcheva S."/>
            <person name="Morgado L.N."/>
            <person name="Niskanen T."/>
            <person name="Noordeloos M.E."/>
            <person name="Ohm R.A."/>
            <person name="Ortiz-Santana B."/>
            <person name="Ovrebo C."/>
            <person name="Racz N."/>
            <person name="Riley R."/>
            <person name="Savchenko A."/>
            <person name="Shiryaev A."/>
            <person name="Soop K."/>
            <person name="Spirin V."/>
            <person name="Szebenyi C."/>
            <person name="Tomsovsky M."/>
            <person name="Tulloss R.E."/>
            <person name="Uehling J."/>
            <person name="Grigoriev I.V."/>
            <person name="Vagvolgyi C."/>
            <person name="Papp T."/>
            <person name="Martin F.M."/>
            <person name="Miettinen O."/>
            <person name="Hibbett D.S."/>
            <person name="Nagy L.G."/>
        </authorList>
    </citation>
    <scope>NUCLEOTIDE SEQUENCE [LARGE SCALE GENOMIC DNA]</scope>
    <source>
        <strain evidence="1 2">NL-1719</strain>
    </source>
</reference>
<protein>
    <submittedName>
        <fullName evidence="1">Uncharacterized protein</fullName>
    </submittedName>
</protein>
<gene>
    <name evidence="1" type="ORF">BDN72DRAFT_882234</name>
</gene>